<dbReference type="InterPro" id="IPR036047">
    <property type="entry name" value="F-box-like_dom_sf"/>
</dbReference>
<gene>
    <name evidence="2" type="ORF">CSOL1703_00005510</name>
</gene>
<organism evidence="2 3">
    <name type="scientific">Clonostachys solani</name>
    <dbReference type="NCBI Taxonomy" id="160281"/>
    <lineage>
        <taxon>Eukaryota</taxon>
        <taxon>Fungi</taxon>
        <taxon>Dikarya</taxon>
        <taxon>Ascomycota</taxon>
        <taxon>Pezizomycotina</taxon>
        <taxon>Sordariomycetes</taxon>
        <taxon>Hypocreomycetidae</taxon>
        <taxon>Hypocreales</taxon>
        <taxon>Bionectriaceae</taxon>
        <taxon>Clonostachys</taxon>
    </lineage>
</organism>
<protein>
    <recommendedName>
        <fullName evidence="1">F-box domain-containing protein</fullName>
    </recommendedName>
</protein>
<name>A0A9P0EN97_9HYPO</name>
<evidence type="ECO:0000259" key="1">
    <source>
        <dbReference type="PROSITE" id="PS50181"/>
    </source>
</evidence>
<keyword evidence="3" id="KW-1185">Reference proteome</keyword>
<evidence type="ECO:0000313" key="3">
    <source>
        <dbReference type="Proteomes" id="UP000775872"/>
    </source>
</evidence>
<dbReference type="PROSITE" id="PS50181">
    <property type="entry name" value="FBOX"/>
    <property type="match status" value="1"/>
</dbReference>
<dbReference type="OrthoDB" id="4191831at2759"/>
<dbReference type="AlphaFoldDB" id="A0A9P0EN97"/>
<reference evidence="2 3" key="2">
    <citation type="submission" date="2021-10" db="EMBL/GenBank/DDBJ databases">
        <authorList>
            <person name="Piombo E."/>
        </authorList>
    </citation>
    <scope>NUCLEOTIDE SEQUENCE [LARGE SCALE GENOMIC DNA]</scope>
</reference>
<accession>A0A9P0EN97</accession>
<dbReference type="SUPFAM" id="SSF81383">
    <property type="entry name" value="F-box domain"/>
    <property type="match status" value="1"/>
</dbReference>
<reference evidence="3" key="1">
    <citation type="submission" date="2019-06" db="EMBL/GenBank/DDBJ databases">
        <authorList>
            <person name="Broberg M."/>
        </authorList>
    </citation>
    <scope>NUCLEOTIDE SEQUENCE [LARGE SCALE GENOMIC DNA]</scope>
</reference>
<comment type="caution">
    <text evidence="2">The sequence shown here is derived from an EMBL/GenBank/DDBJ whole genome shotgun (WGS) entry which is preliminary data.</text>
</comment>
<sequence length="145" mass="16897">MGKHQRKRARSRRKKANFSNAPAEVIDQIMSFIPRPGLVNLYLVNKSLRSYAEPFLYSTVVLEWTRYQPPPIINLLQTLLRRPELLAFIRTLVLQGNEPLDVELPSLKPTGYRVQSYMPIIQKLKLPFTDIWVQKLRDASRKPPT</sequence>
<proteinExistence type="predicted"/>
<feature type="domain" description="F-box" evidence="1">
    <location>
        <begin position="15"/>
        <end position="67"/>
    </location>
</feature>
<dbReference type="InterPro" id="IPR001810">
    <property type="entry name" value="F-box_dom"/>
</dbReference>
<dbReference type="EMBL" id="CABFOC020000045">
    <property type="protein sequence ID" value="CAH0053635.1"/>
    <property type="molecule type" value="Genomic_DNA"/>
</dbReference>
<dbReference type="Proteomes" id="UP000775872">
    <property type="component" value="Unassembled WGS sequence"/>
</dbReference>
<evidence type="ECO:0000313" key="2">
    <source>
        <dbReference type="EMBL" id="CAH0053635.1"/>
    </source>
</evidence>